<evidence type="ECO:0000256" key="10">
    <source>
        <dbReference type="SAM" id="Phobius"/>
    </source>
</evidence>
<evidence type="ECO:0000256" key="3">
    <source>
        <dbReference type="ARBA" id="ARBA00022679"/>
    </source>
</evidence>
<dbReference type="Proteomes" id="UP000183940">
    <property type="component" value="Unassembled WGS sequence"/>
</dbReference>
<dbReference type="Gene3D" id="3.40.50.300">
    <property type="entry name" value="P-loop containing nucleotide triphosphate hydrolases"/>
    <property type="match status" value="1"/>
</dbReference>
<dbReference type="STRING" id="1925591.BI308_10640"/>
<comment type="similarity">
    <text evidence="1">Belongs to the CpsD/CapB family.</text>
</comment>
<dbReference type="PANTHER" id="PTHR32309:SF13">
    <property type="entry name" value="FERRIC ENTEROBACTIN TRANSPORT PROTEIN FEPE"/>
    <property type="match status" value="1"/>
</dbReference>
<feature type="domain" description="AAA" evidence="11">
    <location>
        <begin position="580"/>
        <end position="707"/>
    </location>
</feature>
<keyword evidence="4" id="KW-0547">Nucleotide-binding</keyword>
<evidence type="ECO:0000256" key="1">
    <source>
        <dbReference type="ARBA" id="ARBA00007316"/>
    </source>
</evidence>
<dbReference type="Pfam" id="PF13614">
    <property type="entry name" value="AAA_31"/>
    <property type="match status" value="1"/>
</dbReference>
<evidence type="ECO:0000259" key="11">
    <source>
        <dbReference type="Pfam" id="PF13614"/>
    </source>
</evidence>
<protein>
    <recommendedName>
        <fullName evidence="2">non-specific protein-tyrosine kinase</fullName>
        <ecNumber evidence="2">2.7.10.2</ecNumber>
    </recommendedName>
</protein>
<name>A0A1L9QSF4_9CYAN</name>
<accession>A0A1L9QSF4</accession>
<dbReference type="GO" id="GO:0004715">
    <property type="term" value="F:non-membrane spanning protein tyrosine kinase activity"/>
    <property type="evidence" value="ECO:0007669"/>
    <property type="project" value="UniProtKB-EC"/>
</dbReference>
<dbReference type="AlphaFoldDB" id="A0A1L9QSF4"/>
<evidence type="ECO:0000256" key="7">
    <source>
        <dbReference type="ARBA" id="ARBA00023137"/>
    </source>
</evidence>
<dbReference type="InterPro" id="IPR025669">
    <property type="entry name" value="AAA_dom"/>
</dbReference>
<sequence>MMTNSKKIPTSYSENGRPEIASLNGMATFRAEEFPEEQTIDLTWLLSVLRRRVWIMAAATFVLSVLSGGSLVWMARQTVPSYEGWLQLLLEPVTAEGRSARLLLLGESGGDTDLADITGKLRIESTDLVDYETMIRVLKSPKVMEPLIEELQQEYPEINYNNLQSKLVLSRRSYEKDGKQEGTKIMLVRYEDSDTDKILFVLDKVSEAFLQYSLDERIDALQKGVDFIDEQLPELRERVEYYQLQLQNIRQKNGINFPDIEASGLSEQSLLIKKRKLEYQAELEGKRRFYETFKRQIESGNPISVLTFKDQAYKSILEDYQQIEVQLSLKLSQFREDSIPIKILQEKQERVMNTVQDIAQVELETASSEIEVLESRIKSLEASQKEVDRKIQIFPDILRQYSEIEASLEVKKNTLKEFLEKRETLRLNASQRDFPWSIISPPKLLRYSNGQLKPTSQVSTRKQLALALILSMLLGVAIGLVIEILDPVFHSPDEIKIDTKTKLLGVIPTDRQMKESQKKRRQFYKLFVNSKYGDRTWYQPEYSALFVESFRSLYTNINLLGSKNHAIRSLVVSSASPEDGKSTVALNLAQTAAAIGKRVLLVDANLRSPQLHLSLGLENKQGLSDTVVNYLSLNEVIQASPIEENLLFLSAGQISPDPIKLLSSQKMQYLMGQLQGFFDLVIYDTPALVGLADPYILADYTDGMILVVRVGKTERSAIAQALEERRTSKTNILGIVANDVQDSISKTSRVHHQHYYSSPSSTTRLDEGITRL</sequence>
<evidence type="ECO:0000256" key="8">
    <source>
        <dbReference type="ARBA" id="ARBA00051245"/>
    </source>
</evidence>
<evidence type="ECO:0000313" key="13">
    <source>
        <dbReference type="Proteomes" id="UP000183940"/>
    </source>
</evidence>
<keyword evidence="10" id="KW-0812">Transmembrane</keyword>
<evidence type="ECO:0000256" key="4">
    <source>
        <dbReference type="ARBA" id="ARBA00022741"/>
    </source>
</evidence>
<dbReference type="EC" id="2.7.10.2" evidence="2"/>
<dbReference type="NCBIfam" id="TIGR01007">
    <property type="entry name" value="eps_fam"/>
    <property type="match status" value="1"/>
</dbReference>
<dbReference type="InterPro" id="IPR027417">
    <property type="entry name" value="P-loop_NTPase"/>
</dbReference>
<feature type="coiled-coil region" evidence="9">
    <location>
        <begin position="344"/>
        <end position="428"/>
    </location>
</feature>
<dbReference type="GO" id="GO:0005886">
    <property type="term" value="C:plasma membrane"/>
    <property type="evidence" value="ECO:0007669"/>
    <property type="project" value="TreeGrafter"/>
</dbReference>
<evidence type="ECO:0000256" key="5">
    <source>
        <dbReference type="ARBA" id="ARBA00022777"/>
    </source>
</evidence>
<keyword evidence="9" id="KW-0175">Coiled coil</keyword>
<comment type="caution">
    <text evidence="12">The sequence shown here is derived from an EMBL/GenBank/DDBJ whole genome shotgun (WGS) entry which is preliminary data.</text>
</comment>
<evidence type="ECO:0000256" key="2">
    <source>
        <dbReference type="ARBA" id="ARBA00011903"/>
    </source>
</evidence>
<comment type="catalytic activity">
    <reaction evidence="8">
        <text>L-tyrosyl-[protein] + ATP = O-phospho-L-tyrosyl-[protein] + ADP + H(+)</text>
        <dbReference type="Rhea" id="RHEA:10596"/>
        <dbReference type="Rhea" id="RHEA-COMP:10136"/>
        <dbReference type="Rhea" id="RHEA-COMP:20101"/>
        <dbReference type="ChEBI" id="CHEBI:15378"/>
        <dbReference type="ChEBI" id="CHEBI:30616"/>
        <dbReference type="ChEBI" id="CHEBI:46858"/>
        <dbReference type="ChEBI" id="CHEBI:61978"/>
        <dbReference type="ChEBI" id="CHEBI:456216"/>
        <dbReference type="EC" id="2.7.10.2"/>
    </reaction>
</comment>
<evidence type="ECO:0000313" key="12">
    <source>
        <dbReference type="EMBL" id="OJJ25598.1"/>
    </source>
</evidence>
<keyword evidence="3" id="KW-0808">Transferase</keyword>
<keyword evidence="10" id="KW-0472">Membrane</keyword>
<keyword evidence="6" id="KW-0067">ATP-binding</keyword>
<keyword evidence="5" id="KW-0418">Kinase</keyword>
<keyword evidence="13" id="KW-1185">Reference proteome</keyword>
<dbReference type="InterPro" id="IPR005702">
    <property type="entry name" value="Wzc-like_C"/>
</dbReference>
<dbReference type="PANTHER" id="PTHR32309">
    <property type="entry name" value="TYROSINE-PROTEIN KINASE"/>
    <property type="match status" value="1"/>
</dbReference>
<organism evidence="12 13">
    <name type="scientific">Roseofilum reptotaenium AO1-A</name>
    <dbReference type="NCBI Taxonomy" id="1925591"/>
    <lineage>
        <taxon>Bacteria</taxon>
        <taxon>Bacillati</taxon>
        <taxon>Cyanobacteriota</taxon>
        <taxon>Cyanophyceae</taxon>
        <taxon>Desertifilales</taxon>
        <taxon>Desertifilaceae</taxon>
        <taxon>Roseofilum</taxon>
    </lineage>
</organism>
<evidence type="ECO:0000256" key="6">
    <source>
        <dbReference type="ARBA" id="ARBA00022840"/>
    </source>
</evidence>
<dbReference type="SUPFAM" id="SSF52540">
    <property type="entry name" value="P-loop containing nucleoside triphosphate hydrolases"/>
    <property type="match status" value="1"/>
</dbReference>
<dbReference type="GO" id="GO:0005524">
    <property type="term" value="F:ATP binding"/>
    <property type="evidence" value="ECO:0007669"/>
    <property type="project" value="UniProtKB-KW"/>
</dbReference>
<dbReference type="EMBL" id="MLAW01000015">
    <property type="protein sequence ID" value="OJJ25598.1"/>
    <property type="molecule type" value="Genomic_DNA"/>
</dbReference>
<reference evidence="12" key="1">
    <citation type="submission" date="2016-10" db="EMBL/GenBank/DDBJ databases">
        <title>CRISPR-Cas defence system in Roseofilum reptotaenium: evidence of a bacteriophage-cyanobacterium arms race in the coral black band disease.</title>
        <authorList>
            <person name="Buerger P."/>
            <person name="Wood-Charlson E.M."/>
            <person name="Weynberg K.D."/>
            <person name="Willis B."/>
            <person name="Van Oppen M.J."/>
        </authorList>
    </citation>
    <scope>NUCLEOTIDE SEQUENCE [LARGE SCALE GENOMIC DNA]</scope>
    <source>
        <strain evidence="12">AO1-A</strain>
    </source>
</reference>
<proteinExistence type="inferred from homology"/>
<gene>
    <name evidence="12" type="ORF">BI308_10640</name>
</gene>
<keyword evidence="10" id="KW-1133">Transmembrane helix</keyword>
<dbReference type="CDD" id="cd05387">
    <property type="entry name" value="BY-kinase"/>
    <property type="match status" value="1"/>
</dbReference>
<keyword evidence="7" id="KW-0829">Tyrosine-protein kinase</keyword>
<evidence type="ECO:0000256" key="9">
    <source>
        <dbReference type="SAM" id="Coils"/>
    </source>
</evidence>
<dbReference type="InterPro" id="IPR050445">
    <property type="entry name" value="Bact_polysacc_biosynth/exp"/>
</dbReference>
<feature type="transmembrane region" description="Helical" evidence="10">
    <location>
        <begin position="53"/>
        <end position="74"/>
    </location>
</feature>